<dbReference type="AlphaFoldDB" id="Q2SDE8"/>
<dbReference type="HOGENOM" id="CLU_047522_0_0_6"/>
<dbReference type="RefSeq" id="WP_011398391.1">
    <property type="nucleotide sequence ID" value="NC_007645.1"/>
</dbReference>
<protein>
    <submittedName>
        <fullName evidence="5">AraC-type DNA-binding domain-containing protein</fullName>
    </submittedName>
</protein>
<evidence type="ECO:0000313" key="5">
    <source>
        <dbReference type="EMBL" id="ABC31326.1"/>
    </source>
</evidence>
<gene>
    <name evidence="5" type="ordered locus">HCH_04627</name>
</gene>
<dbReference type="PROSITE" id="PS01124">
    <property type="entry name" value="HTH_ARAC_FAMILY_2"/>
    <property type="match status" value="1"/>
</dbReference>
<feature type="domain" description="HTH araC/xylS-type" evidence="4">
    <location>
        <begin position="244"/>
        <end position="342"/>
    </location>
</feature>
<sequence>MNANQHLGFASVPAVNQYLRFAADSGLDCGRALAAAGVDPVILQGGQNQRINGDQFQSLLRDLAQQAQDPLLGLKSGNYVQPGSYSVLGYIVMSCSTLREAVERIIPFEKLVGDMGVTSLTQEGARTLIRWDCAYPDPDVRPHMIANVLASWVNFARWLANADSAAPLQVLFEHPSPGPEFEPVYQRAFQCEVIFDSPVSGLVVNDALLDTPLRQPDLLLRQTLESHASAQIKTLDEEDLSLLTRVKNTIRHQLRHGVSRQDMVAERLGVTARTLQRRLSEYHSSYQLLLDEVRLEMAQDMLTHSDVPIPDIARQLGFAEVRSFHRSFKNHTGVTPGEFRDNAGAPT</sequence>
<dbReference type="PRINTS" id="PR00032">
    <property type="entry name" value="HTHARAC"/>
</dbReference>
<dbReference type="InterPro" id="IPR020449">
    <property type="entry name" value="Tscrpt_reg_AraC-type_HTH"/>
</dbReference>
<evidence type="ECO:0000256" key="2">
    <source>
        <dbReference type="ARBA" id="ARBA00023125"/>
    </source>
</evidence>
<reference evidence="5 6" key="1">
    <citation type="journal article" date="2005" name="Nucleic Acids Res.">
        <title>Genomic blueprint of Hahella chejuensis, a marine microbe producing an algicidal agent.</title>
        <authorList>
            <person name="Jeong H."/>
            <person name="Yim J.H."/>
            <person name="Lee C."/>
            <person name="Choi S.-H."/>
            <person name="Park Y.K."/>
            <person name="Yoon S.H."/>
            <person name="Hur C.-G."/>
            <person name="Kang H.-Y."/>
            <person name="Kim D."/>
            <person name="Lee H.H."/>
            <person name="Park K.H."/>
            <person name="Park S.-H."/>
            <person name="Park H.-S."/>
            <person name="Lee H.K."/>
            <person name="Oh T.K."/>
            <person name="Kim J.F."/>
        </authorList>
    </citation>
    <scope>NUCLEOTIDE SEQUENCE [LARGE SCALE GENOMIC DNA]</scope>
    <source>
        <strain evidence="5 6">KCTC 2396</strain>
    </source>
</reference>
<dbReference type="Proteomes" id="UP000000238">
    <property type="component" value="Chromosome"/>
</dbReference>
<dbReference type="InterPro" id="IPR018060">
    <property type="entry name" value="HTH_AraC"/>
</dbReference>
<dbReference type="PANTHER" id="PTHR47894">
    <property type="entry name" value="HTH-TYPE TRANSCRIPTIONAL REGULATOR GADX"/>
    <property type="match status" value="1"/>
</dbReference>
<dbReference type="STRING" id="349521.HCH_04627"/>
<dbReference type="OrthoDB" id="5722175at2"/>
<dbReference type="InterPro" id="IPR032687">
    <property type="entry name" value="AraC-type_N"/>
</dbReference>
<dbReference type="GO" id="GO:0000976">
    <property type="term" value="F:transcription cis-regulatory region binding"/>
    <property type="evidence" value="ECO:0007669"/>
    <property type="project" value="TreeGrafter"/>
</dbReference>
<dbReference type="KEGG" id="hch:HCH_04627"/>
<evidence type="ECO:0000259" key="4">
    <source>
        <dbReference type="PROSITE" id="PS01124"/>
    </source>
</evidence>
<keyword evidence="3" id="KW-0804">Transcription</keyword>
<organism evidence="5 6">
    <name type="scientific">Hahella chejuensis (strain KCTC 2396)</name>
    <dbReference type="NCBI Taxonomy" id="349521"/>
    <lineage>
        <taxon>Bacteria</taxon>
        <taxon>Pseudomonadati</taxon>
        <taxon>Pseudomonadota</taxon>
        <taxon>Gammaproteobacteria</taxon>
        <taxon>Oceanospirillales</taxon>
        <taxon>Hahellaceae</taxon>
        <taxon>Hahella</taxon>
    </lineage>
</organism>
<evidence type="ECO:0000256" key="1">
    <source>
        <dbReference type="ARBA" id="ARBA00023015"/>
    </source>
</evidence>
<evidence type="ECO:0000256" key="3">
    <source>
        <dbReference type="ARBA" id="ARBA00023163"/>
    </source>
</evidence>
<keyword evidence="6" id="KW-1185">Reference proteome</keyword>
<dbReference type="Pfam" id="PF12625">
    <property type="entry name" value="Arabinose_bd"/>
    <property type="match status" value="1"/>
</dbReference>
<dbReference type="GO" id="GO:0003700">
    <property type="term" value="F:DNA-binding transcription factor activity"/>
    <property type="evidence" value="ECO:0007669"/>
    <property type="project" value="InterPro"/>
</dbReference>
<dbReference type="SMART" id="SM00342">
    <property type="entry name" value="HTH_ARAC"/>
    <property type="match status" value="1"/>
</dbReference>
<dbReference type="GO" id="GO:0005829">
    <property type="term" value="C:cytosol"/>
    <property type="evidence" value="ECO:0007669"/>
    <property type="project" value="TreeGrafter"/>
</dbReference>
<proteinExistence type="predicted"/>
<evidence type="ECO:0000313" key="6">
    <source>
        <dbReference type="Proteomes" id="UP000000238"/>
    </source>
</evidence>
<dbReference type="Pfam" id="PF12833">
    <property type="entry name" value="HTH_18"/>
    <property type="match status" value="1"/>
</dbReference>
<dbReference type="PROSITE" id="PS00041">
    <property type="entry name" value="HTH_ARAC_FAMILY_1"/>
    <property type="match status" value="1"/>
</dbReference>
<accession>Q2SDE8</accession>
<dbReference type="InterPro" id="IPR018062">
    <property type="entry name" value="HTH_AraC-typ_CS"/>
</dbReference>
<name>Q2SDE8_HAHCH</name>
<dbReference type="EMBL" id="CP000155">
    <property type="protein sequence ID" value="ABC31326.1"/>
    <property type="molecule type" value="Genomic_DNA"/>
</dbReference>
<keyword evidence="1" id="KW-0805">Transcription regulation</keyword>
<dbReference type="PANTHER" id="PTHR47894:SF1">
    <property type="entry name" value="HTH-TYPE TRANSCRIPTIONAL REGULATOR VQSM"/>
    <property type="match status" value="1"/>
</dbReference>
<dbReference type="Gene3D" id="1.10.10.60">
    <property type="entry name" value="Homeodomain-like"/>
    <property type="match status" value="1"/>
</dbReference>
<dbReference type="InterPro" id="IPR009057">
    <property type="entry name" value="Homeodomain-like_sf"/>
</dbReference>
<dbReference type="eggNOG" id="COG2207">
    <property type="taxonomic scope" value="Bacteria"/>
</dbReference>
<dbReference type="SUPFAM" id="SSF46689">
    <property type="entry name" value="Homeodomain-like"/>
    <property type="match status" value="1"/>
</dbReference>
<keyword evidence="2 5" id="KW-0238">DNA-binding</keyword>